<organism evidence="3 4">
    <name type="scientific">Hyaloscypha variabilis (strain UAMH 11265 / GT02V1 / F)</name>
    <name type="common">Meliniomyces variabilis</name>
    <dbReference type="NCBI Taxonomy" id="1149755"/>
    <lineage>
        <taxon>Eukaryota</taxon>
        <taxon>Fungi</taxon>
        <taxon>Dikarya</taxon>
        <taxon>Ascomycota</taxon>
        <taxon>Pezizomycotina</taxon>
        <taxon>Leotiomycetes</taxon>
        <taxon>Helotiales</taxon>
        <taxon>Hyaloscyphaceae</taxon>
        <taxon>Hyaloscypha</taxon>
        <taxon>Hyaloscypha variabilis</taxon>
    </lineage>
</organism>
<protein>
    <submittedName>
        <fullName evidence="3">Uncharacterized protein</fullName>
    </submittedName>
</protein>
<evidence type="ECO:0000313" key="4">
    <source>
        <dbReference type="Proteomes" id="UP000235786"/>
    </source>
</evidence>
<feature type="region of interest" description="Disordered" evidence="1">
    <location>
        <begin position="40"/>
        <end position="99"/>
    </location>
</feature>
<proteinExistence type="predicted"/>
<evidence type="ECO:0000256" key="1">
    <source>
        <dbReference type="SAM" id="MobiDB-lite"/>
    </source>
</evidence>
<name>A0A2J6RRU5_HYAVF</name>
<accession>A0A2J6RRU5</accession>
<evidence type="ECO:0000313" key="3">
    <source>
        <dbReference type="EMBL" id="PMD41242.1"/>
    </source>
</evidence>
<dbReference type="EMBL" id="KZ613944">
    <property type="protein sequence ID" value="PMD41242.1"/>
    <property type="molecule type" value="Genomic_DNA"/>
</dbReference>
<feature type="signal peptide" evidence="2">
    <location>
        <begin position="1"/>
        <end position="20"/>
    </location>
</feature>
<sequence length="99" mass="10078">MPSFSKVLILSTLFLSGALSLPVAHDVDFIPAILARNKREAAPGHGISGGLGHKREASPEPEAAPGGFRGGGGRGRKREASPEPEAAPGHGVRGGLGHK</sequence>
<dbReference type="AlphaFoldDB" id="A0A2J6RRU5"/>
<keyword evidence="2" id="KW-0732">Signal</keyword>
<gene>
    <name evidence="3" type="ORF">L207DRAFT_581691</name>
</gene>
<dbReference type="Proteomes" id="UP000235786">
    <property type="component" value="Unassembled WGS sequence"/>
</dbReference>
<evidence type="ECO:0000256" key="2">
    <source>
        <dbReference type="SAM" id="SignalP"/>
    </source>
</evidence>
<feature type="chain" id="PRO_5014402846" evidence="2">
    <location>
        <begin position="21"/>
        <end position="99"/>
    </location>
</feature>
<keyword evidence="4" id="KW-1185">Reference proteome</keyword>
<reference evidence="3 4" key="1">
    <citation type="submission" date="2016-04" db="EMBL/GenBank/DDBJ databases">
        <title>A degradative enzymes factory behind the ericoid mycorrhizal symbiosis.</title>
        <authorList>
            <consortium name="DOE Joint Genome Institute"/>
            <person name="Martino E."/>
            <person name="Morin E."/>
            <person name="Grelet G."/>
            <person name="Kuo A."/>
            <person name="Kohler A."/>
            <person name="Daghino S."/>
            <person name="Barry K."/>
            <person name="Choi C."/>
            <person name="Cichocki N."/>
            <person name="Clum A."/>
            <person name="Copeland A."/>
            <person name="Hainaut M."/>
            <person name="Haridas S."/>
            <person name="Labutti K."/>
            <person name="Lindquist E."/>
            <person name="Lipzen A."/>
            <person name="Khouja H.-R."/>
            <person name="Murat C."/>
            <person name="Ohm R."/>
            <person name="Olson A."/>
            <person name="Spatafora J."/>
            <person name="Veneault-Fourrey C."/>
            <person name="Henrissat B."/>
            <person name="Grigoriev I."/>
            <person name="Martin F."/>
            <person name="Perotto S."/>
        </authorList>
    </citation>
    <scope>NUCLEOTIDE SEQUENCE [LARGE SCALE GENOMIC DNA]</scope>
    <source>
        <strain evidence="3 4">F</strain>
    </source>
</reference>